<sequence>MKTLISAVMIATTSLSLAACNSQTEEPVEAAPEGPEGISVENARLMLPPVSGNPAAIYFDVLNDGTTDMVIRAVSVEGADSAVIHKMGTWSGEEVMNDVFQLAVPAGASTKLIPGEMHVMAEGLPDTLKPGDSIEVTLTFAGGDKYSFPTEVRAAGDDRDAPDGDGDASDSQ</sequence>
<feature type="compositionally biased region" description="Acidic residues" evidence="1">
    <location>
        <begin position="163"/>
        <end position="172"/>
    </location>
</feature>
<feature type="region of interest" description="Disordered" evidence="1">
    <location>
        <begin position="148"/>
        <end position="172"/>
    </location>
</feature>
<dbReference type="InterPro" id="IPR058248">
    <property type="entry name" value="Lxx211020-like"/>
</dbReference>
<dbReference type="Pfam" id="PF04314">
    <property type="entry name" value="PCuAC"/>
    <property type="match status" value="1"/>
</dbReference>
<dbReference type="PANTHER" id="PTHR36302:SF1">
    <property type="entry name" value="COPPER CHAPERONE PCU(A)C"/>
    <property type="match status" value="1"/>
</dbReference>
<feature type="chain" id="PRO_5026320233" evidence="2">
    <location>
        <begin position="19"/>
        <end position="172"/>
    </location>
</feature>
<dbReference type="AlphaFoldDB" id="A0A6I4T3B7"/>
<evidence type="ECO:0000313" key="3">
    <source>
        <dbReference type="EMBL" id="MXO64480.1"/>
    </source>
</evidence>
<accession>A0A6I4T3B7</accession>
<dbReference type="PANTHER" id="PTHR36302">
    <property type="entry name" value="BLR7088 PROTEIN"/>
    <property type="match status" value="1"/>
</dbReference>
<dbReference type="InterPro" id="IPR007410">
    <property type="entry name" value="LpqE-like"/>
</dbReference>
<protein>
    <submittedName>
        <fullName evidence="3">Copper chaperone PCu(A)C</fullName>
    </submittedName>
</protein>
<evidence type="ECO:0000256" key="2">
    <source>
        <dbReference type="SAM" id="SignalP"/>
    </source>
</evidence>
<dbReference type="OrthoDB" id="9796962at2"/>
<name>A0A6I4T3B7_9SPHN</name>
<keyword evidence="2" id="KW-0732">Signal</keyword>
<dbReference type="Gene3D" id="2.60.40.1890">
    <property type="entry name" value="PCu(A)C copper chaperone"/>
    <property type="match status" value="1"/>
</dbReference>
<keyword evidence="4" id="KW-1185">Reference proteome</keyword>
<evidence type="ECO:0000256" key="1">
    <source>
        <dbReference type="SAM" id="MobiDB-lite"/>
    </source>
</evidence>
<proteinExistence type="predicted"/>
<dbReference type="InterPro" id="IPR036182">
    <property type="entry name" value="PCuAC_sf"/>
</dbReference>
<comment type="caution">
    <text evidence="3">The sequence shown here is derived from an EMBL/GenBank/DDBJ whole genome shotgun (WGS) entry which is preliminary data.</text>
</comment>
<dbReference type="Proteomes" id="UP000438476">
    <property type="component" value="Unassembled WGS sequence"/>
</dbReference>
<organism evidence="3 4">
    <name type="scientific">Altericroceibacterium endophyticum</name>
    <dbReference type="NCBI Taxonomy" id="1808508"/>
    <lineage>
        <taxon>Bacteria</taxon>
        <taxon>Pseudomonadati</taxon>
        <taxon>Pseudomonadota</taxon>
        <taxon>Alphaproteobacteria</taxon>
        <taxon>Sphingomonadales</taxon>
        <taxon>Erythrobacteraceae</taxon>
        <taxon>Altericroceibacterium</taxon>
    </lineage>
</organism>
<dbReference type="SUPFAM" id="SSF110087">
    <property type="entry name" value="DR1885-like metal-binding protein"/>
    <property type="match status" value="1"/>
</dbReference>
<gene>
    <name evidence="3" type="ORF">GRI91_01735</name>
</gene>
<feature type="signal peptide" evidence="2">
    <location>
        <begin position="1"/>
        <end position="18"/>
    </location>
</feature>
<dbReference type="PROSITE" id="PS51257">
    <property type="entry name" value="PROKAR_LIPOPROTEIN"/>
    <property type="match status" value="1"/>
</dbReference>
<evidence type="ECO:0000313" key="4">
    <source>
        <dbReference type="Proteomes" id="UP000438476"/>
    </source>
</evidence>
<dbReference type="EMBL" id="WTYT01000001">
    <property type="protein sequence ID" value="MXO64480.1"/>
    <property type="molecule type" value="Genomic_DNA"/>
</dbReference>
<reference evidence="3 4" key="1">
    <citation type="submission" date="2019-12" db="EMBL/GenBank/DDBJ databases">
        <title>Genomic-based taxomic classification of the family Erythrobacteraceae.</title>
        <authorList>
            <person name="Xu L."/>
        </authorList>
    </citation>
    <scope>NUCLEOTIDE SEQUENCE [LARGE SCALE GENOMIC DNA]</scope>
    <source>
        <strain evidence="3 4">LMG 29518</strain>
    </source>
</reference>
<dbReference type="RefSeq" id="WP_160734908.1">
    <property type="nucleotide sequence ID" value="NZ_WTYT01000001.1"/>
</dbReference>